<organism evidence="7 8">
    <name type="scientific">Candidatus Woykebacteria bacterium RIFCSPLOWO2_01_FULL_41_12</name>
    <dbReference type="NCBI Taxonomy" id="1802604"/>
    <lineage>
        <taxon>Bacteria</taxon>
        <taxon>Candidatus Woykeibacteriota</taxon>
    </lineage>
</organism>
<feature type="non-terminal residue" evidence="7">
    <location>
        <position position="1"/>
    </location>
</feature>
<keyword evidence="4 5" id="KW-0472">Membrane</keyword>
<feature type="transmembrane region" description="Helical" evidence="5">
    <location>
        <begin position="6"/>
        <end position="23"/>
    </location>
</feature>
<evidence type="ECO:0000313" key="8">
    <source>
        <dbReference type="Proteomes" id="UP000179279"/>
    </source>
</evidence>
<dbReference type="EMBL" id="MHDA01000052">
    <property type="protein sequence ID" value="OGY30526.1"/>
    <property type="molecule type" value="Genomic_DNA"/>
</dbReference>
<dbReference type="Proteomes" id="UP000179279">
    <property type="component" value="Unassembled WGS sequence"/>
</dbReference>
<evidence type="ECO:0000256" key="5">
    <source>
        <dbReference type="SAM" id="Phobius"/>
    </source>
</evidence>
<evidence type="ECO:0000256" key="2">
    <source>
        <dbReference type="ARBA" id="ARBA00022692"/>
    </source>
</evidence>
<keyword evidence="2 5" id="KW-0812">Transmembrane</keyword>
<evidence type="ECO:0000256" key="3">
    <source>
        <dbReference type="ARBA" id="ARBA00022989"/>
    </source>
</evidence>
<comment type="caution">
    <text evidence="7">The sequence shown here is derived from an EMBL/GenBank/DDBJ whole genome shotgun (WGS) entry which is preliminary data.</text>
</comment>
<feature type="transmembrane region" description="Helical" evidence="5">
    <location>
        <begin position="115"/>
        <end position="135"/>
    </location>
</feature>
<accession>A0A1G1WRX9</accession>
<gene>
    <name evidence="7" type="ORF">A3A57_00345</name>
</gene>
<evidence type="ECO:0000256" key="4">
    <source>
        <dbReference type="ARBA" id="ARBA00023136"/>
    </source>
</evidence>
<evidence type="ECO:0000313" key="7">
    <source>
        <dbReference type="EMBL" id="OGY30526.1"/>
    </source>
</evidence>
<feature type="transmembrane region" description="Helical" evidence="5">
    <location>
        <begin position="330"/>
        <end position="346"/>
    </location>
</feature>
<protein>
    <recommendedName>
        <fullName evidence="6">O-antigen ligase-related domain-containing protein</fullName>
    </recommendedName>
</protein>
<evidence type="ECO:0000256" key="1">
    <source>
        <dbReference type="ARBA" id="ARBA00004141"/>
    </source>
</evidence>
<dbReference type="PANTHER" id="PTHR37422">
    <property type="entry name" value="TEICHURONIC ACID BIOSYNTHESIS PROTEIN TUAE"/>
    <property type="match status" value="1"/>
</dbReference>
<dbReference type="InterPro" id="IPR051533">
    <property type="entry name" value="WaaL-like"/>
</dbReference>
<sequence length="401" mass="45338">LMLPSISLPIIIFLVWAFIALILGSIKLSLSLQEFIFSFLFLLRLVAYAGILLISFNLIRENKNFLSNILKSFLILGVLISGLGLLQLAFFPNLEDITFFSGWDPHKGRLFSTFLDPNFVGAFLALNLVLALILYKSEYWKRKDFKRLILFGIGFPAVALSFTLSRSAWLLFLAASAILGFFKSKFYWWFAIIFLVATFLLIPRSLGRFAEFVPFFTSGGSFEERVEEIDESSAYARFGSWQRGLSFSLQSPVYGFGFNTLRYASSKFGYFGRVGDLGGRAGAGVDSSILFVLSTTGIIGLLLCLSIFYRIVKDSFRVLRDKSINDERKIFGFLIFSAVVALLVESNFINSLFYPQIILWLFSFLGIFYSLTEDGVTVKKLSDLKNIFSNRATFNKLNSKK</sequence>
<proteinExistence type="predicted"/>
<dbReference type="AlphaFoldDB" id="A0A1G1WRX9"/>
<feature type="transmembrane region" description="Helical" evidence="5">
    <location>
        <begin position="289"/>
        <end position="309"/>
    </location>
</feature>
<dbReference type="InterPro" id="IPR007016">
    <property type="entry name" value="O-antigen_ligase-rel_domated"/>
</dbReference>
<feature type="transmembrane region" description="Helical" evidence="5">
    <location>
        <begin position="147"/>
        <end position="174"/>
    </location>
</feature>
<evidence type="ECO:0000259" key="6">
    <source>
        <dbReference type="Pfam" id="PF04932"/>
    </source>
</evidence>
<feature type="transmembrane region" description="Helical" evidence="5">
    <location>
        <begin position="352"/>
        <end position="371"/>
    </location>
</feature>
<feature type="transmembrane region" description="Helical" evidence="5">
    <location>
        <begin position="72"/>
        <end position="94"/>
    </location>
</feature>
<feature type="transmembrane region" description="Helical" evidence="5">
    <location>
        <begin position="35"/>
        <end position="60"/>
    </location>
</feature>
<keyword evidence="3 5" id="KW-1133">Transmembrane helix</keyword>
<dbReference type="Pfam" id="PF04932">
    <property type="entry name" value="Wzy_C"/>
    <property type="match status" value="1"/>
</dbReference>
<feature type="domain" description="O-antigen ligase-related" evidence="6">
    <location>
        <begin position="155"/>
        <end position="303"/>
    </location>
</feature>
<feature type="transmembrane region" description="Helical" evidence="5">
    <location>
        <begin position="186"/>
        <end position="206"/>
    </location>
</feature>
<dbReference type="PANTHER" id="PTHR37422:SF13">
    <property type="entry name" value="LIPOPOLYSACCHARIDE BIOSYNTHESIS PROTEIN PA4999-RELATED"/>
    <property type="match status" value="1"/>
</dbReference>
<reference evidence="7 8" key="1">
    <citation type="journal article" date="2016" name="Nat. Commun.">
        <title>Thousands of microbial genomes shed light on interconnected biogeochemical processes in an aquifer system.</title>
        <authorList>
            <person name="Anantharaman K."/>
            <person name="Brown C.T."/>
            <person name="Hug L.A."/>
            <person name="Sharon I."/>
            <person name="Castelle C.J."/>
            <person name="Probst A.J."/>
            <person name="Thomas B.C."/>
            <person name="Singh A."/>
            <person name="Wilkins M.J."/>
            <person name="Karaoz U."/>
            <person name="Brodie E.L."/>
            <person name="Williams K.H."/>
            <person name="Hubbard S.S."/>
            <person name="Banfield J.F."/>
        </authorList>
    </citation>
    <scope>NUCLEOTIDE SEQUENCE [LARGE SCALE GENOMIC DNA]</scope>
</reference>
<dbReference type="GO" id="GO:0016020">
    <property type="term" value="C:membrane"/>
    <property type="evidence" value="ECO:0007669"/>
    <property type="project" value="UniProtKB-SubCell"/>
</dbReference>
<name>A0A1G1WRX9_9BACT</name>
<comment type="subcellular location">
    <subcellularLocation>
        <location evidence="1">Membrane</location>
        <topology evidence="1">Multi-pass membrane protein</topology>
    </subcellularLocation>
</comment>